<dbReference type="GO" id="GO:0019752">
    <property type="term" value="P:carboxylic acid metabolic process"/>
    <property type="evidence" value="ECO:0007669"/>
    <property type="project" value="InterPro"/>
</dbReference>
<feature type="binding site" evidence="9">
    <location>
        <position position="183"/>
    </location>
    <ligand>
        <name>Mg(2+)</name>
        <dbReference type="ChEBI" id="CHEBI:18420"/>
    </ligand>
</feature>
<feature type="binding site" evidence="8">
    <location>
        <begin position="222"/>
        <end position="223"/>
    </location>
    <ligand>
        <name>substrate</name>
    </ligand>
</feature>
<organism evidence="10 11">
    <name type="scientific">Umboniibacter marinipuniceus</name>
    <dbReference type="NCBI Taxonomy" id="569599"/>
    <lineage>
        <taxon>Bacteria</taxon>
        <taxon>Pseudomonadati</taxon>
        <taxon>Pseudomonadota</taxon>
        <taxon>Gammaproteobacteria</taxon>
        <taxon>Cellvibrionales</taxon>
        <taxon>Cellvibrionaceae</taxon>
        <taxon>Umboniibacter</taxon>
    </lineage>
</organism>
<protein>
    <recommendedName>
        <fullName evidence="1">Isocitrate lyase</fullName>
    </recommendedName>
    <alternativeName>
        <fullName evidence="5">Isocitrase</fullName>
    </alternativeName>
    <alternativeName>
        <fullName evidence="6">Isocitratase</fullName>
    </alternativeName>
</protein>
<dbReference type="InterPro" id="IPR006254">
    <property type="entry name" value="Isocitrate_lyase"/>
</dbReference>
<dbReference type="CDD" id="cd00377">
    <property type="entry name" value="ICL_PEPM"/>
    <property type="match status" value="1"/>
</dbReference>
<keyword evidence="3 10" id="KW-0456">Lyase</keyword>
<comment type="catalytic activity">
    <reaction evidence="4">
        <text>D-threo-isocitrate = glyoxylate + succinate</text>
        <dbReference type="Rhea" id="RHEA:13245"/>
        <dbReference type="ChEBI" id="CHEBI:15562"/>
        <dbReference type="ChEBI" id="CHEBI:30031"/>
        <dbReference type="ChEBI" id="CHEBI:36655"/>
        <dbReference type="EC" id="4.1.3.1"/>
    </reaction>
</comment>
<dbReference type="InterPro" id="IPR015813">
    <property type="entry name" value="Pyrv/PenolPyrv_kinase-like_dom"/>
</dbReference>
<dbReference type="PANTHER" id="PTHR21631">
    <property type="entry name" value="ISOCITRATE LYASE/MALATE SYNTHASE"/>
    <property type="match status" value="1"/>
</dbReference>
<evidence type="ECO:0000256" key="7">
    <source>
        <dbReference type="PIRSR" id="PIRSR001362-1"/>
    </source>
</evidence>
<feature type="binding site" evidence="8">
    <location>
        <begin position="100"/>
        <end position="102"/>
    </location>
    <ligand>
        <name>substrate</name>
    </ligand>
</feature>
<sequence>MAYKNEIELINALKASRGEAWRNINPEYAARMRAQNRFQTGLDVAKYTAGIMRKDMAEFDADKTKYTQSLGCWHGFIGQQKMISIKKHHGTTDKRYLYLSGWMIAALRSEFGPLPDQSMHEKTSVPSLIEELYTFLRQADARELGHLFGDLDKARAAGDEVAEAAAINAIENYETHVVPIIADIDAGFGNEEATYLLAKRMIEAGAACIQIENQVSDAKQCGHQDGKVTVPHEDFLSKINAVRYAFLELGVDDGVIVARTDSLGAGLTQKIPVSKEPGDLASQYNAFLETTPVNGPEDINDGDMIIKQDGELRKPVRLPNGLYRFKENTGFDRVVLDCVTSLQYGADLLWIETEKPHVQQIAEMVNAIRAIVPDAKLVYNNSPSFNWTLNFRQQVFDAWTEEGRDMSEYDRDKLMSVDYDTSELAVEADVRIRDFQSTAAREANIFHHLITLPTYHTAALSTDTLAQGYFGGEGMLAYVRGVQRREIRRGIACVKHQDMAGSNLGDDHKEYFSGDQALKASGEDNTMNQFEVA</sequence>
<dbReference type="AlphaFoldDB" id="A0A3M0A5W4"/>
<evidence type="ECO:0000256" key="2">
    <source>
        <dbReference type="ARBA" id="ARBA00022723"/>
    </source>
</evidence>
<dbReference type="Pfam" id="PF00463">
    <property type="entry name" value="ICL"/>
    <property type="match status" value="3"/>
</dbReference>
<evidence type="ECO:0000256" key="5">
    <source>
        <dbReference type="ARBA" id="ARBA00031022"/>
    </source>
</evidence>
<keyword evidence="9" id="KW-0460">Magnesium</keyword>
<dbReference type="InterPro" id="IPR040442">
    <property type="entry name" value="Pyrv_kinase-like_dom_sf"/>
</dbReference>
<proteinExistence type="predicted"/>
<keyword evidence="2 9" id="KW-0479">Metal-binding</keyword>
<dbReference type="PANTHER" id="PTHR21631:SF3">
    <property type="entry name" value="BIFUNCTIONAL GLYOXYLATE CYCLE PROTEIN"/>
    <property type="match status" value="1"/>
</dbReference>
<evidence type="ECO:0000256" key="9">
    <source>
        <dbReference type="PIRSR" id="PIRSR001362-3"/>
    </source>
</evidence>
<evidence type="ECO:0000256" key="3">
    <source>
        <dbReference type="ARBA" id="ARBA00023239"/>
    </source>
</evidence>
<dbReference type="RefSeq" id="WP_121876687.1">
    <property type="nucleotide sequence ID" value="NZ_REFJ01000003.1"/>
</dbReference>
<dbReference type="OrthoDB" id="8629576at2"/>
<evidence type="ECO:0000256" key="4">
    <source>
        <dbReference type="ARBA" id="ARBA00023531"/>
    </source>
</evidence>
<evidence type="ECO:0000313" key="10">
    <source>
        <dbReference type="EMBL" id="RMA79996.1"/>
    </source>
</evidence>
<comment type="cofactor">
    <cofactor evidence="9">
        <name>Mg(2+)</name>
        <dbReference type="ChEBI" id="CHEBI:18420"/>
    </cofactor>
    <text evidence="9">Can also use Mn(2+) ion.</text>
</comment>
<dbReference type="GO" id="GO:0004451">
    <property type="term" value="F:isocitrate lyase activity"/>
    <property type="evidence" value="ECO:0007669"/>
    <property type="project" value="UniProtKB-EC"/>
</dbReference>
<feature type="binding site" evidence="8">
    <location>
        <position position="259"/>
    </location>
    <ligand>
        <name>substrate</name>
    </ligand>
</feature>
<dbReference type="PIRSF" id="PIRSF001362">
    <property type="entry name" value="Isocit_lyase"/>
    <property type="match status" value="1"/>
</dbReference>
<evidence type="ECO:0000256" key="1">
    <source>
        <dbReference type="ARBA" id="ARBA00017446"/>
    </source>
</evidence>
<gene>
    <name evidence="10" type="ORF">DFR27_1352</name>
</gene>
<feature type="active site" description="Proton acceptor" evidence="7">
    <location>
        <position position="221"/>
    </location>
</feature>
<feature type="binding site" evidence="8">
    <location>
        <position position="451"/>
    </location>
    <ligand>
        <name>substrate</name>
    </ligand>
</feature>
<name>A0A3M0A5W4_9GAMM</name>
<accession>A0A3M0A5W4</accession>
<evidence type="ECO:0000256" key="6">
    <source>
        <dbReference type="ARBA" id="ARBA00031921"/>
    </source>
</evidence>
<dbReference type="GO" id="GO:0046872">
    <property type="term" value="F:metal ion binding"/>
    <property type="evidence" value="ECO:0007669"/>
    <property type="project" value="UniProtKB-KW"/>
</dbReference>
<dbReference type="Proteomes" id="UP000267187">
    <property type="component" value="Unassembled WGS sequence"/>
</dbReference>
<reference evidence="10 11" key="1">
    <citation type="submission" date="2018-10" db="EMBL/GenBank/DDBJ databases">
        <title>Genomic Encyclopedia of Type Strains, Phase IV (KMG-IV): sequencing the most valuable type-strain genomes for metagenomic binning, comparative biology and taxonomic classification.</title>
        <authorList>
            <person name="Goeker M."/>
        </authorList>
    </citation>
    <scope>NUCLEOTIDE SEQUENCE [LARGE SCALE GENOMIC DNA]</scope>
    <source>
        <strain evidence="10 11">DSM 25080</strain>
    </source>
</reference>
<dbReference type="InterPro" id="IPR039556">
    <property type="entry name" value="ICL/PEPM"/>
</dbReference>
<keyword evidence="11" id="KW-1185">Reference proteome</keyword>
<comment type="caution">
    <text evidence="10">The sequence shown here is derived from an EMBL/GenBank/DDBJ whole genome shotgun (WGS) entry which is preliminary data.</text>
</comment>
<dbReference type="SUPFAM" id="SSF51621">
    <property type="entry name" value="Phosphoenolpyruvate/pyruvate domain"/>
    <property type="match status" value="1"/>
</dbReference>
<dbReference type="EMBL" id="REFJ01000003">
    <property type="protein sequence ID" value="RMA79996.1"/>
    <property type="molecule type" value="Genomic_DNA"/>
</dbReference>
<evidence type="ECO:0000256" key="8">
    <source>
        <dbReference type="PIRSR" id="PIRSR001362-2"/>
    </source>
</evidence>
<dbReference type="Gene3D" id="3.20.20.60">
    <property type="entry name" value="Phosphoenolpyruvate-binding domains"/>
    <property type="match status" value="1"/>
</dbReference>
<evidence type="ECO:0000313" key="11">
    <source>
        <dbReference type="Proteomes" id="UP000267187"/>
    </source>
</evidence>
<dbReference type="NCBIfam" id="NF005074">
    <property type="entry name" value="PRK06498.1"/>
    <property type="match status" value="1"/>
</dbReference>
<feature type="binding site" evidence="8">
    <location>
        <begin position="380"/>
        <end position="384"/>
    </location>
    <ligand>
        <name>substrate</name>
    </ligand>
</feature>